<evidence type="ECO:0000313" key="2">
    <source>
        <dbReference type="EMBL" id="KAK5580864.1"/>
    </source>
</evidence>
<feature type="compositionally biased region" description="Basic residues" evidence="1">
    <location>
        <begin position="34"/>
        <end position="45"/>
    </location>
</feature>
<dbReference type="AlphaFoldDB" id="A0AAN7YR07"/>
<feature type="compositionally biased region" description="Low complexity" evidence="1">
    <location>
        <begin position="149"/>
        <end position="159"/>
    </location>
</feature>
<feature type="compositionally biased region" description="Basic and acidic residues" evidence="1">
    <location>
        <begin position="131"/>
        <end position="147"/>
    </location>
</feature>
<feature type="region of interest" description="Disordered" evidence="1">
    <location>
        <begin position="131"/>
        <end position="162"/>
    </location>
</feature>
<gene>
    <name evidence="2" type="ORF">RB653_000888</name>
</gene>
<dbReference type="EMBL" id="JAVFKY010000002">
    <property type="protein sequence ID" value="KAK5580864.1"/>
    <property type="molecule type" value="Genomic_DNA"/>
</dbReference>
<name>A0AAN7YR07_9MYCE</name>
<dbReference type="PANTHER" id="PTHR32488:SF87">
    <property type="entry name" value="ANKYRIN REPEAT-CONTAINING PROTEIN-RELATED"/>
    <property type="match status" value="1"/>
</dbReference>
<accession>A0AAN7YR07</accession>
<evidence type="ECO:0000256" key="1">
    <source>
        <dbReference type="SAM" id="MobiDB-lite"/>
    </source>
</evidence>
<evidence type="ECO:0000313" key="3">
    <source>
        <dbReference type="Proteomes" id="UP001344447"/>
    </source>
</evidence>
<protein>
    <submittedName>
        <fullName evidence="2">Uncharacterized protein</fullName>
    </submittedName>
</protein>
<organism evidence="2 3">
    <name type="scientific">Dictyostelium firmibasis</name>
    <dbReference type="NCBI Taxonomy" id="79012"/>
    <lineage>
        <taxon>Eukaryota</taxon>
        <taxon>Amoebozoa</taxon>
        <taxon>Evosea</taxon>
        <taxon>Eumycetozoa</taxon>
        <taxon>Dictyostelia</taxon>
        <taxon>Dictyosteliales</taxon>
        <taxon>Dictyosteliaceae</taxon>
        <taxon>Dictyostelium</taxon>
    </lineage>
</organism>
<proteinExistence type="predicted"/>
<dbReference type="PANTHER" id="PTHR32488">
    <property type="entry name" value="UPF0746 PROTEIN DDB_G0280785-RELATED"/>
    <property type="match status" value="1"/>
</dbReference>
<dbReference type="InterPro" id="IPR051904">
    <property type="entry name" value="UPF0746_actin_org"/>
</dbReference>
<comment type="caution">
    <text evidence="2">The sequence shown here is derived from an EMBL/GenBank/DDBJ whole genome shotgun (WGS) entry which is preliminary data.</text>
</comment>
<reference evidence="2 3" key="1">
    <citation type="submission" date="2023-11" db="EMBL/GenBank/DDBJ databases">
        <title>Dfirmibasis_genome.</title>
        <authorList>
            <person name="Edelbroek B."/>
            <person name="Kjellin J."/>
            <person name="Jerlstrom-Hultqvist J."/>
            <person name="Soderbom F."/>
        </authorList>
    </citation>
    <scope>NUCLEOTIDE SEQUENCE [LARGE SCALE GENOMIC DNA]</scope>
    <source>
        <strain evidence="2 3">TNS-C-14</strain>
    </source>
</reference>
<feature type="region of interest" description="Disordered" evidence="1">
    <location>
        <begin position="33"/>
        <end position="82"/>
    </location>
</feature>
<keyword evidence="3" id="KW-1185">Reference proteome</keyword>
<dbReference type="Proteomes" id="UP001344447">
    <property type="component" value="Unassembled WGS sequence"/>
</dbReference>
<sequence>MFHTTKELLDIIENLKKENEDLKSKLSAREKLNKQKTRRIKNKKIVKGDSDDDDDYDDGDDNDDDDDDDYEENSDSDIDMKFDSEKDIDKLMKELESKKYVTVAKIAKSKYGVELGGKKSDILNRIRNSIKQKDKEKKQEKIKDKKQIKNNNSKQQQEQLKNKLPMDENEKLFWKVFRNKYLNRQIVDKLCTGKHSLRYDEIFNVNHMIGSNEIELLKDKVNTNQYLTGFSTSLVNLFQSIKDDKKFYSNLFKFYPKFSLFNIDYTISNILATDFGDQVKISNQSESYSLLFDSFRFGDFKLFEQVVKSTLYDSFRYTSYGFSAFGKISKIGNTPILFQFQNNKENQIQFIIDICSYLNLNLTLKTKTTTTTTTTSTTSTTIKKKIEEHSNHPSYIFFNQVLLYGNLEFIEIAYNLLKKPLLEIEDLNNQDMKRVGNFVFESHNFHTEFFFIRSLDVLEFVFNNCLKDNTKVLPITDFIYNGRLDLVEKYHSLLSSSSSKEIPLVIPKPPKKLLRDFCSMKLVLKTIREFLQSPVSEGKGYHFTNDHFLTFQDVKSVSDFSFIFNHKSMIHTSKIRHDSQNYYFKIGFERWSFFYRNTKPNETKFTIYWHDYFGIGYMPKDLKPKEIFNTIENCKSFIDNVMNVCLPNFDDPDTITPSDITFCGTDFICYLHGLLEKEARIGHIRLFKALVENGYKLIFLKKSDITSKGIFNQLQLRTILYGALLNDHLELSLFLLNVCNITISDTQFNSNVKKKSATFYNLKNLFSKNEIFK</sequence>
<feature type="compositionally biased region" description="Acidic residues" evidence="1">
    <location>
        <begin position="50"/>
        <end position="77"/>
    </location>
</feature>